<name>A0AAE0RV52_9BIVA</name>
<evidence type="ECO:0000313" key="2">
    <source>
        <dbReference type="Proteomes" id="UP001195483"/>
    </source>
</evidence>
<sequence length="98" mass="11471">MRKKQYFYRLNDGDTTSHGDFARNILLSSSSPCELSEESSNQEEVPVNIMKVQGQTIEIDKSPDFTEWTPTGIFVEEWEICQVMFSEHQDRQKNEKLH</sequence>
<reference evidence="1" key="1">
    <citation type="journal article" date="2021" name="Genome Biol. Evol.">
        <title>A High-Quality Reference Genome for a Parasitic Bivalve with Doubly Uniparental Inheritance (Bivalvia: Unionida).</title>
        <authorList>
            <person name="Smith C.H."/>
        </authorList>
    </citation>
    <scope>NUCLEOTIDE SEQUENCE</scope>
    <source>
        <strain evidence="1">CHS0354</strain>
    </source>
</reference>
<accession>A0AAE0RV52</accession>
<protein>
    <submittedName>
        <fullName evidence="1">Uncharacterized protein</fullName>
    </submittedName>
</protein>
<reference evidence="1" key="2">
    <citation type="journal article" date="2021" name="Genome Biol. Evol.">
        <title>Developing a high-quality reference genome for a parasitic bivalve with doubly uniparental inheritance (Bivalvia: Unionida).</title>
        <authorList>
            <person name="Smith C.H."/>
        </authorList>
    </citation>
    <scope>NUCLEOTIDE SEQUENCE</scope>
    <source>
        <strain evidence="1">CHS0354</strain>
        <tissue evidence="1">Mantle</tissue>
    </source>
</reference>
<comment type="caution">
    <text evidence="1">The sequence shown here is derived from an EMBL/GenBank/DDBJ whole genome shotgun (WGS) entry which is preliminary data.</text>
</comment>
<gene>
    <name evidence="1" type="ORF">CHS0354_034054</name>
</gene>
<organism evidence="1 2">
    <name type="scientific">Potamilus streckersoni</name>
    <dbReference type="NCBI Taxonomy" id="2493646"/>
    <lineage>
        <taxon>Eukaryota</taxon>
        <taxon>Metazoa</taxon>
        <taxon>Spiralia</taxon>
        <taxon>Lophotrochozoa</taxon>
        <taxon>Mollusca</taxon>
        <taxon>Bivalvia</taxon>
        <taxon>Autobranchia</taxon>
        <taxon>Heteroconchia</taxon>
        <taxon>Palaeoheterodonta</taxon>
        <taxon>Unionida</taxon>
        <taxon>Unionoidea</taxon>
        <taxon>Unionidae</taxon>
        <taxon>Ambleminae</taxon>
        <taxon>Lampsilini</taxon>
        <taxon>Potamilus</taxon>
    </lineage>
</organism>
<dbReference type="Proteomes" id="UP001195483">
    <property type="component" value="Unassembled WGS sequence"/>
</dbReference>
<dbReference type="AlphaFoldDB" id="A0AAE0RV52"/>
<keyword evidence="2" id="KW-1185">Reference proteome</keyword>
<dbReference type="EMBL" id="JAEAOA010001989">
    <property type="protein sequence ID" value="KAK3580115.1"/>
    <property type="molecule type" value="Genomic_DNA"/>
</dbReference>
<proteinExistence type="predicted"/>
<evidence type="ECO:0000313" key="1">
    <source>
        <dbReference type="EMBL" id="KAK3580115.1"/>
    </source>
</evidence>
<reference evidence="1" key="3">
    <citation type="submission" date="2023-05" db="EMBL/GenBank/DDBJ databases">
        <authorList>
            <person name="Smith C.H."/>
        </authorList>
    </citation>
    <scope>NUCLEOTIDE SEQUENCE</scope>
    <source>
        <strain evidence="1">CHS0354</strain>
        <tissue evidence="1">Mantle</tissue>
    </source>
</reference>